<dbReference type="GO" id="GO:0030125">
    <property type="term" value="C:clathrin vesicle coat"/>
    <property type="evidence" value="ECO:0007669"/>
    <property type="project" value="TreeGrafter"/>
</dbReference>
<feature type="region of interest" description="Disordered" evidence="7">
    <location>
        <begin position="402"/>
        <end position="454"/>
    </location>
</feature>
<proteinExistence type="inferred from homology"/>
<dbReference type="Proteomes" id="UP000783686">
    <property type="component" value="Unassembled WGS sequence"/>
</dbReference>
<dbReference type="Pfam" id="PF01417">
    <property type="entry name" value="ENTH"/>
    <property type="match status" value="1"/>
</dbReference>
<dbReference type="SMART" id="SM00726">
    <property type="entry name" value="UIM"/>
    <property type="match status" value="2"/>
</dbReference>
<reference evidence="9" key="1">
    <citation type="submission" date="2020-09" db="EMBL/GenBank/DDBJ databases">
        <authorList>
            <person name="Kikuchi T."/>
        </authorList>
    </citation>
    <scope>NUCLEOTIDE SEQUENCE</scope>
    <source>
        <strain evidence="9">SH1</strain>
    </source>
</reference>
<evidence type="ECO:0000256" key="1">
    <source>
        <dbReference type="ARBA" id="ARBA00004496"/>
    </source>
</evidence>
<dbReference type="GO" id="GO:0005543">
    <property type="term" value="F:phospholipid binding"/>
    <property type="evidence" value="ECO:0007669"/>
    <property type="project" value="TreeGrafter"/>
</dbReference>
<feature type="compositionally biased region" description="Polar residues" evidence="7">
    <location>
        <begin position="443"/>
        <end position="454"/>
    </location>
</feature>
<dbReference type="Gene3D" id="1.25.40.90">
    <property type="match status" value="1"/>
</dbReference>
<comment type="caution">
    <text evidence="9">The sequence shown here is derived from an EMBL/GenBank/DDBJ whole genome shotgun (WGS) entry which is preliminary data.</text>
</comment>
<evidence type="ECO:0000256" key="7">
    <source>
        <dbReference type="SAM" id="MobiDB-lite"/>
    </source>
</evidence>
<keyword evidence="5" id="KW-0677">Repeat</keyword>
<dbReference type="PANTHER" id="PTHR12276:SF115">
    <property type="entry name" value="FI19443P1"/>
    <property type="match status" value="1"/>
</dbReference>
<keyword evidence="3" id="KW-0963">Cytoplasm</keyword>
<dbReference type="PANTHER" id="PTHR12276">
    <property type="entry name" value="EPSIN/ENT-RELATED"/>
    <property type="match status" value="1"/>
</dbReference>
<evidence type="ECO:0000313" key="10">
    <source>
        <dbReference type="Proteomes" id="UP000614601"/>
    </source>
</evidence>
<sequence length="454" mass="49417">MSISTLRRQVKNVAYNFSDAQVKVREATSNDPWGPTTALMSEIADLTHNPMSFTEIMSMIWKRLNDHGKNWRHVYKSLVLLDYLVKCGSDKVAQQCKENIYSIETLKDFQHIEENRDQGLNVREKAKQMMALLNDEERLKNERARFQMTRKRFAQTGSGIASDGTVRGGRRHDTGAVVDSELEEARPSSIGEEEMQLQIALALSREECEKEEELRKGDAIRLQMALEESKKKEELAAMAAKAPESTLDDLLSLNLGDATAPGPSGLGTSGLNDPWAPVAMPASVTNADPWSPVNKPQVDPLADLLGGGPPAPAQNDPWNPVQQQQEPVAAAVAANPQLNDPWAAFEADSTQNMVATPSPIPQNRVNSKTPESFLGENSSLVNLDNLMGPSVAQNKPAVNPFASALQTSTTPTNTTNPFSAQQKPSPSLNEMMHAQRTGGSNGGATPNPVTNPFA</sequence>
<evidence type="ECO:0000256" key="3">
    <source>
        <dbReference type="ARBA" id="ARBA00022490"/>
    </source>
</evidence>
<dbReference type="EMBL" id="CAJFCW020000003">
    <property type="protein sequence ID" value="CAG9104203.1"/>
    <property type="molecule type" value="Genomic_DNA"/>
</dbReference>
<keyword evidence="4" id="KW-0597">Phosphoprotein</keyword>
<feature type="compositionally biased region" description="Polar residues" evidence="7">
    <location>
        <begin position="418"/>
        <end position="428"/>
    </location>
</feature>
<dbReference type="CDD" id="cd16990">
    <property type="entry name" value="ENTH_Epsin"/>
    <property type="match status" value="1"/>
</dbReference>
<evidence type="ECO:0000256" key="6">
    <source>
        <dbReference type="ARBA" id="ARBA00023121"/>
    </source>
</evidence>
<dbReference type="GO" id="GO:0005886">
    <property type="term" value="C:plasma membrane"/>
    <property type="evidence" value="ECO:0007669"/>
    <property type="project" value="TreeGrafter"/>
</dbReference>
<dbReference type="GO" id="GO:0030276">
    <property type="term" value="F:clathrin binding"/>
    <property type="evidence" value="ECO:0007669"/>
    <property type="project" value="TreeGrafter"/>
</dbReference>
<dbReference type="FunFam" id="1.25.40.90:FF:000002">
    <property type="entry name" value="epsin-2 isoform X1"/>
    <property type="match status" value="1"/>
</dbReference>
<dbReference type="AlphaFoldDB" id="A0A811KJ06"/>
<evidence type="ECO:0000256" key="2">
    <source>
        <dbReference type="ARBA" id="ARBA00010130"/>
    </source>
</evidence>
<evidence type="ECO:0000256" key="5">
    <source>
        <dbReference type="ARBA" id="ARBA00022737"/>
    </source>
</evidence>
<dbReference type="Proteomes" id="UP000614601">
    <property type="component" value="Unassembled WGS sequence"/>
</dbReference>
<keyword evidence="10" id="KW-1185">Reference proteome</keyword>
<organism evidence="9 10">
    <name type="scientific">Bursaphelenchus okinawaensis</name>
    <dbReference type="NCBI Taxonomy" id="465554"/>
    <lineage>
        <taxon>Eukaryota</taxon>
        <taxon>Metazoa</taxon>
        <taxon>Ecdysozoa</taxon>
        <taxon>Nematoda</taxon>
        <taxon>Chromadorea</taxon>
        <taxon>Rhabditida</taxon>
        <taxon>Tylenchina</taxon>
        <taxon>Tylenchomorpha</taxon>
        <taxon>Aphelenchoidea</taxon>
        <taxon>Aphelenchoididae</taxon>
        <taxon>Bursaphelenchus</taxon>
    </lineage>
</organism>
<evidence type="ECO:0000259" key="8">
    <source>
        <dbReference type="PROSITE" id="PS50942"/>
    </source>
</evidence>
<dbReference type="OrthoDB" id="4033880at2759"/>
<keyword evidence="6" id="KW-0446">Lipid-binding</keyword>
<dbReference type="PROSITE" id="PS50942">
    <property type="entry name" value="ENTH"/>
    <property type="match status" value="1"/>
</dbReference>
<comment type="subcellular location">
    <subcellularLocation>
        <location evidence="1">Cytoplasm</location>
    </subcellularLocation>
</comment>
<dbReference type="InterPro" id="IPR013809">
    <property type="entry name" value="ENTH"/>
</dbReference>
<evidence type="ECO:0000256" key="4">
    <source>
        <dbReference type="ARBA" id="ARBA00022553"/>
    </source>
</evidence>
<dbReference type="SUPFAM" id="SSF48464">
    <property type="entry name" value="ENTH/VHS domain"/>
    <property type="match status" value="1"/>
</dbReference>
<accession>A0A811KJ06</accession>
<name>A0A811KJ06_9BILA</name>
<dbReference type="PROSITE" id="PS50330">
    <property type="entry name" value="UIM"/>
    <property type="match status" value="1"/>
</dbReference>
<gene>
    <name evidence="9" type="ORF">BOKJ2_LOCUS6125</name>
</gene>
<comment type="similarity">
    <text evidence="2">Belongs to the epsin family.</text>
</comment>
<evidence type="ECO:0000313" key="9">
    <source>
        <dbReference type="EMBL" id="CAD5215502.1"/>
    </source>
</evidence>
<feature type="domain" description="ENTH" evidence="8">
    <location>
        <begin position="12"/>
        <end position="143"/>
    </location>
</feature>
<feature type="compositionally biased region" description="Low complexity" evidence="7">
    <location>
        <begin position="407"/>
        <end position="417"/>
    </location>
</feature>
<dbReference type="SMART" id="SM00273">
    <property type="entry name" value="ENTH"/>
    <property type="match status" value="1"/>
</dbReference>
<dbReference type="GO" id="GO:0005768">
    <property type="term" value="C:endosome"/>
    <property type="evidence" value="ECO:0007669"/>
    <property type="project" value="TreeGrafter"/>
</dbReference>
<protein>
    <recommendedName>
        <fullName evidence="8">ENTH domain-containing protein</fullName>
    </recommendedName>
</protein>
<dbReference type="GO" id="GO:0006897">
    <property type="term" value="P:endocytosis"/>
    <property type="evidence" value="ECO:0007669"/>
    <property type="project" value="TreeGrafter"/>
</dbReference>
<dbReference type="EMBL" id="CAJFDH010000003">
    <property type="protein sequence ID" value="CAD5215502.1"/>
    <property type="molecule type" value="Genomic_DNA"/>
</dbReference>
<dbReference type="InterPro" id="IPR003903">
    <property type="entry name" value="UIM_dom"/>
</dbReference>
<dbReference type="InterPro" id="IPR008942">
    <property type="entry name" value="ENTH_VHS"/>
</dbReference>